<organism evidence="6 7">
    <name type="scientific">Arenibacter arenosicollis</name>
    <dbReference type="NCBI Taxonomy" id="2762274"/>
    <lineage>
        <taxon>Bacteria</taxon>
        <taxon>Pseudomonadati</taxon>
        <taxon>Bacteroidota</taxon>
        <taxon>Flavobacteriia</taxon>
        <taxon>Flavobacteriales</taxon>
        <taxon>Flavobacteriaceae</taxon>
        <taxon>Arenibacter</taxon>
    </lineage>
</organism>
<evidence type="ECO:0000256" key="1">
    <source>
        <dbReference type="ARBA" id="ARBA00010923"/>
    </source>
</evidence>
<dbReference type="InterPro" id="IPR000055">
    <property type="entry name" value="Restrct_endonuc_typeI_TRD"/>
</dbReference>
<keyword evidence="2" id="KW-0680">Restriction system</keyword>
<dbReference type="GO" id="GO:0004519">
    <property type="term" value="F:endonuclease activity"/>
    <property type="evidence" value="ECO:0007669"/>
    <property type="project" value="UniProtKB-KW"/>
</dbReference>
<sequence length="302" mass="34431">MAIVPTAKLDSEYLYYWFQSIDLQELSNGTSIPQINNNSFDKVHITYPKSLVEQKKIVSLLDEAVEAIDQAKANIEKNIENAKELFQSKLNEIFSQKCEGWDERTLGEVCDNLDSKRVPITKSKRIAGEIPYYGASGIVDYVADYLFDEDLLLVSEDGANLLARTYPIAFSISGKNWVNNHAHVLRFSSQISQKFIEYYLNSIKLDDYVSGMAQPKLNQRMLNSIPVPFPTIDKQNKVLKVISSLDLYQKSIKELYVLKLQSLEELKKSIFQKAFAGDLTKNWVESGMQPVAEENVGYKLKY</sequence>
<dbReference type="SUPFAM" id="SSF116734">
    <property type="entry name" value="DNA methylase specificity domain"/>
    <property type="match status" value="2"/>
</dbReference>
<gene>
    <name evidence="6" type="ORF">H4O18_05060</name>
</gene>
<keyword evidence="6" id="KW-0255">Endonuclease</keyword>
<dbReference type="PANTHER" id="PTHR30408">
    <property type="entry name" value="TYPE-1 RESTRICTION ENZYME ECOKI SPECIFICITY PROTEIN"/>
    <property type="match status" value="1"/>
</dbReference>
<comment type="caution">
    <text evidence="6">The sequence shown here is derived from an EMBL/GenBank/DDBJ whole genome shotgun (WGS) entry which is preliminary data.</text>
</comment>
<evidence type="ECO:0000313" key="7">
    <source>
        <dbReference type="Proteomes" id="UP000618952"/>
    </source>
</evidence>
<feature type="domain" description="Type I restriction modification DNA specificity" evidence="5">
    <location>
        <begin position="7"/>
        <end position="80"/>
    </location>
</feature>
<accession>A0ABR7QKA0</accession>
<dbReference type="Gene3D" id="3.90.220.20">
    <property type="entry name" value="DNA methylase specificity domains"/>
    <property type="match status" value="2"/>
</dbReference>
<name>A0ABR7QKA0_9FLAO</name>
<evidence type="ECO:0000313" key="6">
    <source>
        <dbReference type="EMBL" id="MBC8767355.1"/>
    </source>
</evidence>
<evidence type="ECO:0000256" key="3">
    <source>
        <dbReference type="ARBA" id="ARBA00023125"/>
    </source>
</evidence>
<comment type="similarity">
    <text evidence="1">Belongs to the type-I restriction system S methylase family.</text>
</comment>
<evidence type="ECO:0000256" key="2">
    <source>
        <dbReference type="ARBA" id="ARBA00022747"/>
    </source>
</evidence>
<keyword evidence="4" id="KW-0175">Coiled coil</keyword>
<proteinExistence type="inferred from homology"/>
<feature type="coiled-coil region" evidence="4">
    <location>
        <begin position="61"/>
        <end position="92"/>
    </location>
</feature>
<feature type="domain" description="Type I restriction modification DNA specificity" evidence="5">
    <location>
        <begin position="99"/>
        <end position="247"/>
    </location>
</feature>
<keyword evidence="3" id="KW-0238">DNA-binding</keyword>
<dbReference type="CDD" id="cd17262">
    <property type="entry name" value="RMtype1_S_Aco12261I-TRD2-CR2"/>
    <property type="match status" value="1"/>
</dbReference>
<dbReference type="PANTHER" id="PTHR30408:SF12">
    <property type="entry name" value="TYPE I RESTRICTION ENZYME MJAVIII SPECIFICITY SUBUNIT"/>
    <property type="match status" value="1"/>
</dbReference>
<keyword evidence="6" id="KW-0540">Nuclease</keyword>
<dbReference type="InterPro" id="IPR052021">
    <property type="entry name" value="Type-I_RS_S_subunit"/>
</dbReference>
<keyword evidence="6" id="KW-0378">Hydrolase</keyword>
<reference evidence="6 7" key="1">
    <citation type="submission" date="2020-08" db="EMBL/GenBank/DDBJ databases">
        <title>Arenibacter gaetbuli sp. nov., isolated from a sand dune.</title>
        <authorList>
            <person name="Park S."/>
            <person name="Yoon J.-H."/>
        </authorList>
    </citation>
    <scope>NUCLEOTIDE SEQUENCE [LARGE SCALE GENOMIC DNA]</scope>
    <source>
        <strain evidence="6 7">BSSL-BM3</strain>
    </source>
</reference>
<protein>
    <submittedName>
        <fullName evidence="6">Restriction endonuclease subunit S</fullName>
    </submittedName>
</protein>
<dbReference type="Pfam" id="PF01420">
    <property type="entry name" value="Methylase_S"/>
    <property type="match status" value="2"/>
</dbReference>
<keyword evidence="7" id="KW-1185">Reference proteome</keyword>
<evidence type="ECO:0000259" key="5">
    <source>
        <dbReference type="Pfam" id="PF01420"/>
    </source>
</evidence>
<dbReference type="InterPro" id="IPR044946">
    <property type="entry name" value="Restrct_endonuc_typeI_TRD_sf"/>
</dbReference>
<dbReference type="Proteomes" id="UP000618952">
    <property type="component" value="Unassembled WGS sequence"/>
</dbReference>
<dbReference type="EMBL" id="JACLHY010000003">
    <property type="protein sequence ID" value="MBC8767355.1"/>
    <property type="molecule type" value="Genomic_DNA"/>
</dbReference>
<evidence type="ECO:0000256" key="4">
    <source>
        <dbReference type="SAM" id="Coils"/>
    </source>
</evidence>